<proteinExistence type="predicted"/>
<accession>A0AAW0GPE2</accession>
<dbReference type="Proteomes" id="UP001385951">
    <property type="component" value="Unassembled WGS sequence"/>
</dbReference>
<evidence type="ECO:0000313" key="2">
    <source>
        <dbReference type="EMBL" id="KAK7693767.1"/>
    </source>
</evidence>
<dbReference type="EMBL" id="JASBNA010000003">
    <property type="protein sequence ID" value="KAK7693767.1"/>
    <property type="molecule type" value="Genomic_DNA"/>
</dbReference>
<evidence type="ECO:0000313" key="3">
    <source>
        <dbReference type="Proteomes" id="UP001385951"/>
    </source>
</evidence>
<organism evidence="2 3">
    <name type="scientific">Cerrena zonata</name>
    <dbReference type="NCBI Taxonomy" id="2478898"/>
    <lineage>
        <taxon>Eukaryota</taxon>
        <taxon>Fungi</taxon>
        <taxon>Dikarya</taxon>
        <taxon>Basidiomycota</taxon>
        <taxon>Agaricomycotina</taxon>
        <taxon>Agaricomycetes</taxon>
        <taxon>Polyporales</taxon>
        <taxon>Cerrenaceae</taxon>
        <taxon>Cerrena</taxon>
    </lineage>
</organism>
<reference evidence="2 3" key="1">
    <citation type="submission" date="2022-09" db="EMBL/GenBank/DDBJ databases">
        <authorList>
            <person name="Palmer J.M."/>
        </authorList>
    </citation>
    <scope>NUCLEOTIDE SEQUENCE [LARGE SCALE GENOMIC DNA]</scope>
    <source>
        <strain evidence="2 3">DSM 7382</strain>
    </source>
</reference>
<sequence>MIQYALSPRSSVLRSADDCIVPYVECLVKHTLFSFHGPSISDLMFSWNHWPCSPRQSHASIGTSSPLTPSSLNGLVIDAGRGRWSNNDIHVPSQANVIPKQLPNPDKTSRQLIQTPVYRHDPDDRVQQGTSKP</sequence>
<keyword evidence="3" id="KW-1185">Reference proteome</keyword>
<feature type="region of interest" description="Disordered" evidence="1">
    <location>
        <begin position="95"/>
        <end position="133"/>
    </location>
</feature>
<gene>
    <name evidence="2" type="ORF">QCA50_003339</name>
</gene>
<comment type="caution">
    <text evidence="2">The sequence shown here is derived from an EMBL/GenBank/DDBJ whole genome shotgun (WGS) entry which is preliminary data.</text>
</comment>
<protein>
    <submittedName>
        <fullName evidence="2">Uncharacterized protein</fullName>
    </submittedName>
</protein>
<name>A0AAW0GPE2_9APHY</name>
<evidence type="ECO:0000256" key="1">
    <source>
        <dbReference type="SAM" id="MobiDB-lite"/>
    </source>
</evidence>
<dbReference type="AlphaFoldDB" id="A0AAW0GPE2"/>